<dbReference type="Pfam" id="PF24764">
    <property type="entry name" value="rva_4"/>
    <property type="match status" value="1"/>
</dbReference>
<accession>A0A9X0A9X0</accession>
<gene>
    <name evidence="2" type="ORF">OS493_000026</name>
</gene>
<evidence type="ECO:0000313" key="3">
    <source>
        <dbReference type="Proteomes" id="UP001163046"/>
    </source>
</evidence>
<organism evidence="2 3">
    <name type="scientific">Desmophyllum pertusum</name>
    <dbReference type="NCBI Taxonomy" id="174260"/>
    <lineage>
        <taxon>Eukaryota</taxon>
        <taxon>Metazoa</taxon>
        <taxon>Cnidaria</taxon>
        <taxon>Anthozoa</taxon>
        <taxon>Hexacorallia</taxon>
        <taxon>Scleractinia</taxon>
        <taxon>Caryophylliina</taxon>
        <taxon>Caryophylliidae</taxon>
        <taxon>Desmophyllum</taxon>
    </lineage>
</organism>
<comment type="caution">
    <text evidence="2">The sequence shown here is derived from an EMBL/GenBank/DDBJ whole genome shotgun (WGS) entry which is preliminary data.</text>
</comment>
<keyword evidence="3" id="KW-1185">Reference proteome</keyword>
<dbReference type="Proteomes" id="UP001163046">
    <property type="component" value="Unassembled WGS sequence"/>
</dbReference>
<dbReference type="PANTHER" id="PTHR46791">
    <property type="entry name" value="EXPRESSED PROTEIN"/>
    <property type="match status" value="1"/>
</dbReference>
<evidence type="ECO:0000259" key="1">
    <source>
        <dbReference type="Pfam" id="PF24764"/>
    </source>
</evidence>
<sequence>MNAILLPVLPQRIRIDKGTETVVMATMQSFLRAQHGDLENATDSVLYGPSTQNKIERWWRELLERMERFFKQQLSTLVEDGDYDSSNKEDRNLLAYVYIPILQKELDVFRVSVWNNHRVRKQKGKELPAGVPEHIYTCPEKYGGEKCGLLVTEQQLMEVANLSNVLDGTDDYLEPNFRKECERHILNTDDITPAEAANAYLYLKANFDSNRV</sequence>
<dbReference type="OrthoDB" id="5984603at2759"/>
<dbReference type="AlphaFoldDB" id="A0A9X0A9X0"/>
<dbReference type="EMBL" id="MU825396">
    <property type="protein sequence ID" value="KAJ7394224.1"/>
    <property type="molecule type" value="Genomic_DNA"/>
</dbReference>
<evidence type="ECO:0000313" key="2">
    <source>
        <dbReference type="EMBL" id="KAJ7394224.1"/>
    </source>
</evidence>
<reference evidence="2" key="1">
    <citation type="submission" date="2023-01" db="EMBL/GenBank/DDBJ databases">
        <title>Genome assembly of the deep-sea coral Lophelia pertusa.</title>
        <authorList>
            <person name="Herrera S."/>
            <person name="Cordes E."/>
        </authorList>
    </citation>
    <scope>NUCLEOTIDE SEQUENCE</scope>
    <source>
        <strain evidence="2">USNM1676648</strain>
        <tissue evidence="2">Polyp</tissue>
    </source>
</reference>
<feature type="domain" description="Integrase core" evidence="1">
    <location>
        <begin position="3"/>
        <end position="125"/>
    </location>
</feature>
<proteinExistence type="predicted"/>
<protein>
    <recommendedName>
        <fullName evidence="1">Integrase core domain-containing protein</fullName>
    </recommendedName>
</protein>
<dbReference type="PANTHER" id="PTHR46791:SF12">
    <property type="match status" value="1"/>
</dbReference>
<name>A0A9X0A9X0_9CNID</name>
<dbReference type="InterPro" id="IPR058913">
    <property type="entry name" value="Integrase_dom_put"/>
</dbReference>